<name>A0A2X0M9Q5_9BASI</name>
<evidence type="ECO:0000256" key="1">
    <source>
        <dbReference type="SAM" id="MobiDB-lite"/>
    </source>
</evidence>
<organism evidence="2 3">
    <name type="scientific">Microbotryum silenes-dioicae</name>
    <dbReference type="NCBI Taxonomy" id="796604"/>
    <lineage>
        <taxon>Eukaryota</taxon>
        <taxon>Fungi</taxon>
        <taxon>Dikarya</taxon>
        <taxon>Basidiomycota</taxon>
        <taxon>Pucciniomycotina</taxon>
        <taxon>Microbotryomycetes</taxon>
        <taxon>Microbotryales</taxon>
        <taxon>Microbotryaceae</taxon>
        <taxon>Microbotryum</taxon>
    </lineage>
</organism>
<protein>
    <submittedName>
        <fullName evidence="2">BQ5605_C006g04355 protein</fullName>
    </submittedName>
</protein>
<feature type="region of interest" description="Disordered" evidence="1">
    <location>
        <begin position="164"/>
        <end position="188"/>
    </location>
</feature>
<dbReference type="STRING" id="796604.A0A2X0M9Q5"/>
<evidence type="ECO:0000313" key="3">
    <source>
        <dbReference type="Proteomes" id="UP000249464"/>
    </source>
</evidence>
<feature type="compositionally biased region" description="Polar residues" evidence="1">
    <location>
        <begin position="86"/>
        <end position="119"/>
    </location>
</feature>
<keyword evidence="3" id="KW-1185">Reference proteome</keyword>
<proteinExistence type="predicted"/>
<reference evidence="2 3" key="1">
    <citation type="submission" date="2016-11" db="EMBL/GenBank/DDBJ databases">
        <authorList>
            <person name="Jaros S."/>
            <person name="Januszkiewicz K."/>
            <person name="Wedrychowicz H."/>
        </authorList>
    </citation>
    <scope>NUCLEOTIDE SEQUENCE [LARGE SCALE GENOMIC DNA]</scope>
</reference>
<dbReference type="Proteomes" id="UP000249464">
    <property type="component" value="Unassembled WGS sequence"/>
</dbReference>
<dbReference type="EMBL" id="FQNC01000044">
    <property type="protein sequence ID" value="SGY58257.1"/>
    <property type="molecule type" value="Genomic_DNA"/>
</dbReference>
<dbReference type="AlphaFoldDB" id="A0A2X0M9Q5"/>
<gene>
    <name evidence="2" type="primary">BQ5605_C006g04355</name>
    <name evidence="2" type="ORF">BQ5605_C006G04355</name>
</gene>
<sequence>MAGNTTSRPCPCSWCKGASVSKATFYRHHARQPNGPALPKRLPFSSLNYSSPHDLHPVGSQPARHKNIPNPQSESCRERRSSVSSMGAQLNDSALSNDTQAYGSVSSNISHTDAPNSPSLPYESEEFSMNISPELPQIPEGDYDFERASWTGGQWTVSKAHALESDQGRTSPDTTPLDNYSSSSLPFDDDDPLVVEELWGADQRLDANGVYNIPTTSRLSSSQERAVAEEEVRQEIELAKALPYYDVDTLYDFSFRHMYNMTRQASKIWEVLGSRPSLQKVRARVFALTGLKPVRIPCCVKTCVAFTGPREALTRCPVCNSPKLASKWPSSKYISVPVARRVLKHLPARSSVRLLDALSIRL</sequence>
<accession>A0A2X0M9Q5</accession>
<feature type="compositionally biased region" description="Polar residues" evidence="1">
    <location>
        <begin position="168"/>
        <end position="180"/>
    </location>
</feature>
<evidence type="ECO:0000313" key="2">
    <source>
        <dbReference type="EMBL" id="SGY58257.1"/>
    </source>
</evidence>
<feature type="region of interest" description="Disordered" evidence="1">
    <location>
        <begin position="30"/>
        <end position="124"/>
    </location>
</feature>